<evidence type="ECO:0000313" key="1">
    <source>
        <dbReference type="EMBL" id="MDG3494988.1"/>
    </source>
</evidence>
<comment type="caution">
    <text evidence="1">The sequence shown here is derived from an EMBL/GenBank/DDBJ whole genome shotgun (WGS) entry which is preliminary data.</text>
</comment>
<accession>A0A9X4M913</accession>
<dbReference type="Proteomes" id="UP001152872">
    <property type="component" value="Unassembled WGS sequence"/>
</dbReference>
<proteinExistence type="predicted"/>
<sequence>MALIRSWFSLLREAIELIFLLLSWFSGICRAIAISLGKFAIA</sequence>
<dbReference type="EMBL" id="VBTY01000074">
    <property type="protein sequence ID" value="MDG3494988.1"/>
    <property type="molecule type" value="Genomic_DNA"/>
</dbReference>
<keyword evidence="2" id="KW-1185">Reference proteome</keyword>
<gene>
    <name evidence="1" type="ORF">FEV09_10510</name>
</gene>
<organism evidence="1 2">
    <name type="scientific">Pseudanabaena catenata USMAC16</name>
    <dbReference type="NCBI Taxonomy" id="1855837"/>
    <lineage>
        <taxon>Bacteria</taxon>
        <taxon>Bacillati</taxon>
        <taxon>Cyanobacteriota</taxon>
        <taxon>Cyanophyceae</taxon>
        <taxon>Pseudanabaenales</taxon>
        <taxon>Pseudanabaenaceae</taxon>
        <taxon>Pseudanabaena</taxon>
    </lineage>
</organism>
<name>A0A9X4M913_9CYAN</name>
<protein>
    <submittedName>
        <fullName evidence="1">Uncharacterized protein</fullName>
    </submittedName>
</protein>
<evidence type="ECO:0000313" key="2">
    <source>
        <dbReference type="Proteomes" id="UP001152872"/>
    </source>
</evidence>
<reference evidence="1" key="1">
    <citation type="submission" date="2019-05" db="EMBL/GenBank/DDBJ databases">
        <title>Whole genome sequencing of Pseudanabaena catenata USMAC16.</title>
        <authorList>
            <person name="Khan Z."/>
            <person name="Omar W.M."/>
            <person name="Convey P."/>
            <person name="Merican F."/>
            <person name="Najimudin N."/>
        </authorList>
    </citation>
    <scope>NUCLEOTIDE SEQUENCE</scope>
    <source>
        <strain evidence="1">USMAC16</strain>
    </source>
</reference>
<dbReference type="AlphaFoldDB" id="A0A9X4M913"/>
<dbReference type="RefSeq" id="WP_267878999.1">
    <property type="nucleotide sequence ID" value="NZ_VBTY01000074.1"/>
</dbReference>